<feature type="domain" description="Peptidase S11 D-alanyl-D-alanine carboxypeptidase A N-terminal" evidence="11">
    <location>
        <begin position="30"/>
        <end position="254"/>
    </location>
</feature>
<evidence type="ECO:0000259" key="11">
    <source>
        <dbReference type="Pfam" id="PF00768"/>
    </source>
</evidence>
<keyword evidence="4" id="KW-0133">Cell shape</keyword>
<evidence type="ECO:0000256" key="5">
    <source>
        <dbReference type="ARBA" id="ARBA00022984"/>
    </source>
</evidence>
<keyword evidence="12" id="KW-0645">Protease</keyword>
<dbReference type="SUPFAM" id="SSF56601">
    <property type="entry name" value="beta-lactamase/transpeptidase-like"/>
    <property type="match status" value="1"/>
</dbReference>
<dbReference type="PANTHER" id="PTHR21581">
    <property type="entry name" value="D-ALANYL-D-ALANINE CARBOXYPEPTIDASE"/>
    <property type="match status" value="1"/>
</dbReference>
<dbReference type="Gene3D" id="3.40.710.10">
    <property type="entry name" value="DD-peptidase/beta-lactamase superfamily"/>
    <property type="match status" value="1"/>
</dbReference>
<organism evidence="12 13">
    <name type="scientific">Inconstantimicrobium porci</name>
    <dbReference type="NCBI Taxonomy" id="2652291"/>
    <lineage>
        <taxon>Bacteria</taxon>
        <taxon>Bacillati</taxon>
        <taxon>Bacillota</taxon>
        <taxon>Clostridia</taxon>
        <taxon>Eubacteriales</taxon>
        <taxon>Clostridiaceae</taxon>
        <taxon>Inconstantimicrobium</taxon>
    </lineage>
</organism>
<sequence>MKKVLIKSISFLAACLILFMNLLTVECSAKSKKYVNARNAIVIDGDSKQVLFEKKSYEPVPMASTTKILTTIIALNSGRLDEKFTVSKNAASIRGSKVGYKAGEELTLKELMFGLMLRSGNDAAITIAEGISGSVENFASTMREFAKVIGVMDCSFESPHGLDSQNHYCSAYDLALITSVGMENPLFREIVCTKEIKKDKYNFNRDYNNINKILWRIQDANGVKTGYTGQAGKCLVTSIYHNNRNIIIVTLNAPSRWETTEQLYNMVKDEYDFISVDYNEVFKDLKINDNEKKYLNFAVKKGDNYKIKKDKMAENVYKIVVQNNEGKTIMYRVVTI</sequence>
<dbReference type="Proteomes" id="UP000460287">
    <property type="component" value="Unassembled WGS sequence"/>
</dbReference>
<evidence type="ECO:0000256" key="6">
    <source>
        <dbReference type="ARBA" id="ARBA00023316"/>
    </source>
</evidence>
<dbReference type="PANTHER" id="PTHR21581:SF33">
    <property type="entry name" value="D-ALANYL-D-ALANINE CARBOXYPEPTIDASE DACB"/>
    <property type="match status" value="1"/>
</dbReference>
<keyword evidence="6" id="KW-0961">Cell wall biogenesis/degradation</keyword>
<dbReference type="InterPro" id="IPR018044">
    <property type="entry name" value="Peptidase_S11"/>
</dbReference>
<dbReference type="GO" id="GO:0009002">
    <property type="term" value="F:serine-type D-Ala-D-Ala carboxypeptidase activity"/>
    <property type="evidence" value="ECO:0007669"/>
    <property type="project" value="InterPro"/>
</dbReference>
<feature type="binding site" evidence="8">
    <location>
        <position position="224"/>
    </location>
    <ligand>
        <name>substrate</name>
    </ligand>
</feature>
<feature type="active site" description="Proton acceptor" evidence="7">
    <location>
        <position position="67"/>
    </location>
</feature>
<keyword evidence="2 10" id="KW-0732">Signal</keyword>
<feature type="active site" description="Acyl-ester intermediate" evidence="7">
    <location>
        <position position="64"/>
    </location>
</feature>
<dbReference type="EMBL" id="VULX01000001">
    <property type="protein sequence ID" value="MSR90062.1"/>
    <property type="molecule type" value="Genomic_DNA"/>
</dbReference>
<dbReference type="AlphaFoldDB" id="A0A7X2T005"/>
<dbReference type="GO" id="GO:0071555">
    <property type="term" value="P:cell wall organization"/>
    <property type="evidence" value="ECO:0007669"/>
    <property type="project" value="UniProtKB-KW"/>
</dbReference>
<dbReference type="InterPro" id="IPR001967">
    <property type="entry name" value="Peptidase_S11_N"/>
</dbReference>
<keyword evidence="12" id="KW-0121">Carboxypeptidase</keyword>
<feature type="signal peptide" evidence="10">
    <location>
        <begin position="1"/>
        <end position="29"/>
    </location>
</feature>
<comment type="similarity">
    <text evidence="1 9">Belongs to the peptidase S11 family.</text>
</comment>
<reference evidence="12 13" key="1">
    <citation type="submission" date="2019-08" db="EMBL/GenBank/DDBJ databases">
        <title>In-depth cultivation of the pig gut microbiome towards novel bacterial diversity and tailored functional studies.</title>
        <authorList>
            <person name="Wylensek D."/>
            <person name="Hitch T.C.A."/>
            <person name="Clavel T."/>
        </authorList>
    </citation>
    <scope>NUCLEOTIDE SEQUENCE [LARGE SCALE GENOMIC DNA]</scope>
    <source>
        <strain evidence="12 13">WCA-383-APC-5B</strain>
    </source>
</reference>
<evidence type="ECO:0000256" key="4">
    <source>
        <dbReference type="ARBA" id="ARBA00022960"/>
    </source>
</evidence>
<evidence type="ECO:0000256" key="7">
    <source>
        <dbReference type="PIRSR" id="PIRSR618044-1"/>
    </source>
</evidence>
<dbReference type="InterPro" id="IPR012338">
    <property type="entry name" value="Beta-lactam/transpept-like"/>
</dbReference>
<evidence type="ECO:0000256" key="2">
    <source>
        <dbReference type="ARBA" id="ARBA00022729"/>
    </source>
</evidence>
<comment type="caution">
    <text evidence="12">The sequence shown here is derived from an EMBL/GenBank/DDBJ whole genome shotgun (WGS) entry which is preliminary data.</text>
</comment>
<evidence type="ECO:0000256" key="9">
    <source>
        <dbReference type="RuleBase" id="RU004016"/>
    </source>
</evidence>
<evidence type="ECO:0000313" key="13">
    <source>
        <dbReference type="Proteomes" id="UP000460287"/>
    </source>
</evidence>
<evidence type="ECO:0000256" key="3">
    <source>
        <dbReference type="ARBA" id="ARBA00022801"/>
    </source>
</evidence>
<evidence type="ECO:0000256" key="10">
    <source>
        <dbReference type="SAM" id="SignalP"/>
    </source>
</evidence>
<dbReference type="GO" id="GO:0008360">
    <property type="term" value="P:regulation of cell shape"/>
    <property type="evidence" value="ECO:0007669"/>
    <property type="project" value="UniProtKB-KW"/>
</dbReference>
<accession>A0A7X2T005</accession>
<dbReference type="RefSeq" id="WP_154529938.1">
    <property type="nucleotide sequence ID" value="NZ_VULX01000001.1"/>
</dbReference>
<feature type="chain" id="PRO_5030712216" evidence="10">
    <location>
        <begin position="30"/>
        <end position="336"/>
    </location>
</feature>
<dbReference type="GO" id="GO:0006508">
    <property type="term" value="P:proteolysis"/>
    <property type="evidence" value="ECO:0007669"/>
    <property type="project" value="InterPro"/>
</dbReference>
<dbReference type="Pfam" id="PF00768">
    <property type="entry name" value="Peptidase_S11"/>
    <property type="match status" value="1"/>
</dbReference>
<dbReference type="GO" id="GO:0009252">
    <property type="term" value="P:peptidoglycan biosynthetic process"/>
    <property type="evidence" value="ECO:0007669"/>
    <property type="project" value="UniProtKB-KW"/>
</dbReference>
<evidence type="ECO:0000256" key="8">
    <source>
        <dbReference type="PIRSR" id="PIRSR618044-2"/>
    </source>
</evidence>
<keyword evidence="13" id="KW-1185">Reference proteome</keyword>
<evidence type="ECO:0000313" key="12">
    <source>
        <dbReference type="EMBL" id="MSR90062.1"/>
    </source>
</evidence>
<feature type="active site" evidence="7">
    <location>
        <position position="119"/>
    </location>
</feature>
<keyword evidence="5" id="KW-0573">Peptidoglycan synthesis</keyword>
<keyword evidence="3" id="KW-0378">Hydrolase</keyword>
<evidence type="ECO:0000256" key="1">
    <source>
        <dbReference type="ARBA" id="ARBA00007164"/>
    </source>
</evidence>
<proteinExistence type="inferred from homology"/>
<protein>
    <submittedName>
        <fullName evidence="12">D-alanyl-D-alanine carboxypeptidase</fullName>
    </submittedName>
</protein>
<name>A0A7X2T005_9CLOT</name>
<gene>
    <name evidence="12" type="ORF">FYJ33_01195</name>
</gene>
<dbReference type="PRINTS" id="PR00725">
    <property type="entry name" value="DADACBPTASE1"/>
</dbReference>